<evidence type="ECO:0000313" key="7">
    <source>
        <dbReference type="Proteomes" id="UP001174694"/>
    </source>
</evidence>
<dbReference type="GO" id="GO:0019748">
    <property type="term" value="P:secondary metabolic process"/>
    <property type="evidence" value="ECO:0007669"/>
    <property type="project" value="TreeGrafter"/>
</dbReference>
<feature type="compositionally biased region" description="Low complexity" evidence="4">
    <location>
        <begin position="60"/>
        <end position="70"/>
    </location>
</feature>
<feature type="region of interest" description="Disordered" evidence="4">
    <location>
        <begin position="53"/>
        <end position="73"/>
    </location>
</feature>
<accession>A0AA38S7Z3</accession>
<keyword evidence="2 3" id="KW-0456">Lyase</keyword>
<organism evidence="6 7">
    <name type="scientific">Pleurostoma richardsiae</name>
    <dbReference type="NCBI Taxonomy" id="41990"/>
    <lineage>
        <taxon>Eukaryota</taxon>
        <taxon>Fungi</taxon>
        <taxon>Dikarya</taxon>
        <taxon>Ascomycota</taxon>
        <taxon>Pezizomycotina</taxon>
        <taxon>Sordariomycetes</taxon>
        <taxon>Sordariomycetidae</taxon>
        <taxon>Calosphaeriales</taxon>
        <taxon>Pleurostomataceae</taxon>
        <taxon>Pleurostoma</taxon>
    </lineage>
</organism>
<dbReference type="InterPro" id="IPR032466">
    <property type="entry name" value="Metal_Hydrolase"/>
</dbReference>
<reference evidence="6" key="1">
    <citation type="submission" date="2022-07" db="EMBL/GenBank/DDBJ databases">
        <title>Fungi with potential for degradation of polypropylene.</title>
        <authorList>
            <person name="Gostincar C."/>
        </authorList>
    </citation>
    <scope>NUCLEOTIDE SEQUENCE</scope>
    <source>
        <strain evidence="6">EXF-13308</strain>
    </source>
</reference>
<dbReference type="InterPro" id="IPR032465">
    <property type="entry name" value="ACMSD"/>
</dbReference>
<evidence type="ECO:0000256" key="2">
    <source>
        <dbReference type="ARBA" id="ARBA00023239"/>
    </source>
</evidence>
<dbReference type="Gene3D" id="3.20.20.140">
    <property type="entry name" value="Metal-dependent hydrolases"/>
    <property type="match status" value="1"/>
</dbReference>
<evidence type="ECO:0000259" key="5">
    <source>
        <dbReference type="Pfam" id="PF04909"/>
    </source>
</evidence>
<dbReference type="EMBL" id="JANBVO010000001">
    <property type="protein sequence ID" value="KAJ9157920.1"/>
    <property type="molecule type" value="Genomic_DNA"/>
</dbReference>
<name>A0AA38S7Z3_9PEZI</name>
<evidence type="ECO:0000256" key="1">
    <source>
        <dbReference type="ARBA" id="ARBA00022793"/>
    </source>
</evidence>
<comment type="caution">
    <text evidence="6">The sequence shown here is derived from an EMBL/GenBank/DDBJ whole genome shotgun (WGS) entry which is preliminary data.</text>
</comment>
<keyword evidence="7" id="KW-1185">Reference proteome</keyword>
<proteinExistence type="inferred from homology"/>
<dbReference type="InterPro" id="IPR006680">
    <property type="entry name" value="Amidohydro-rel"/>
</dbReference>
<feature type="domain" description="Amidohydrolase-related" evidence="5">
    <location>
        <begin position="18"/>
        <end position="383"/>
    </location>
</feature>
<sequence length="388" mass="42437">MAANAASASRAAARRLVVDVHTHLYPNAYIELLKSRTEIPYIRPLPPTNQLCLCNRPPQNSSSNSSGASSKLPPGRILHPHYYEVSEKIAFMDHHEIDISVISLGNPWLDFLPPEEGGPVAKDINVATNEICNQHPGRLFFFGALPLSASESVILDEISHLKGLSQSRGIVMGTGGLGEGLDDPRLLPIFRALAAADMPIFLHPNYGLPGPVWGKRGSDYGQVLPLSLGFPMETTIAVARLFLSGVFDEVPELQVIVAHSGGCLPFLAGRVEACIEHDKKWEADGKLTEDRRTLWDAMRRNVYLDGVIFDKTGLRTAIEVAGVDRVMFGTDHPFFAPLDGGKTFPAMTLNRDAARAVFSDDKEDADMKYDLVMGENAVRVLKLAKEES</sequence>
<evidence type="ECO:0000256" key="3">
    <source>
        <dbReference type="RuleBase" id="RU366045"/>
    </source>
</evidence>
<gene>
    <name evidence="6" type="ORF">NKR23_g200</name>
</gene>
<comment type="similarity">
    <text evidence="3">Belongs to the metallo-dependent hydrolases superfamily.</text>
</comment>
<keyword evidence="1 3" id="KW-0210">Decarboxylase</keyword>
<dbReference type="GO" id="GO:0005829">
    <property type="term" value="C:cytosol"/>
    <property type="evidence" value="ECO:0007669"/>
    <property type="project" value="TreeGrafter"/>
</dbReference>
<dbReference type="PANTHER" id="PTHR21240">
    <property type="entry name" value="2-AMINO-3-CARBOXYLMUCONATE-6-SEMIALDEHYDE DECARBOXYLASE"/>
    <property type="match status" value="1"/>
</dbReference>
<protein>
    <submittedName>
        <fullName evidence="6">Amidohydrolase</fullName>
    </submittedName>
</protein>
<evidence type="ECO:0000313" key="6">
    <source>
        <dbReference type="EMBL" id="KAJ9157920.1"/>
    </source>
</evidence>
<evidence type="ECO:0000256" key="4">
    <source>
        <dbReference type="SAM" id="MobiDB-lite"/>
    </source>
</evidence>
<dbReference type="GO" id="GO:0016831">
    <property type="term" value="F:carboxy-lyase activity"/>
    <property type="evidence" value="ECO:0007669"/>
    <property type="project" value="UniProtKB-KW"/>
</dbReference>
<dbReference type="Proteomes" id="UP001174694">
    <property type="component" value="Unassembled WGS sequence"/>
</dbReference>
<dbReference type="GO" id="GO:0016787">
    <property type="term" value="F:hydrolase activity"/>
    <property type="evidence" value="ECO:0007669"/>
    <property type="project" value="InterPro"/>
</dbReference>
<dbReference type="PANTHER" id="PTHR21240:SF28">
    <property type="entry name" value="ISO-OROTATE DECARBOXYLASE (EUROFUNG)"/>
    <property type="match status" value="1"/>
</dbReference>
<dbReference type="SUPFAM" id="SSF51556">
    <property type="entry name" value="Metallo-dependent hydrolases"/>
    <property type="match status" value="1"/>
</dbReference>
<dbReference type="AlphaFoldDB" id="A0AA38S7Z3"/>
<dbReference type="Pfam" id="PF04909">
    <property type="entry name" value="Amidohydro_2"/>
    <property type="match status" value="1"/>
</dbReference>